<proteinExistence type="predicted"/>
<reference evidence="1" key="1">
    <citation type="submission" date="2023-07" db="EMBL/GenBank/DDBJ databases">
        <authorList>
            <person name="Pelsma A.J. K."/>
        </authorList>
    </citation>
    <scope>NUCLEOTIDE SEQUENCE</scope>
</reference>
<dbReference type="EMBL" id="OY288114">
    <property type="protein sequence ID" value="CAJ0861987.1"/>
    <property type="molecule type" value="Genomic_DNA"/>
</dbReference>
<dbReference type="Pfam" id="PF05135">
    <property type="entry name" value="Phage_connect_1"/>
    <property type="match status" value="1"/>
</dbReference>
<evidence type="ECO:0000313" key="1">
    <source>
        <dbReference type="EMBL" id="CAJ0861987.1"/>
    </source>
</evidence>
<sequence>MTNAITVADLQRQLNLECGEADLLFLRDKIAAATATVESYMGEPNGAAHASGTITFGPLVTTDDVTLSGLTFEAITTGPTLDTQFLIGSTPAATAANLLAAIEAYIDANADSADLLAGASYTLDGAVLTIKAAEIGTEGNAFTLATTAAGVTLSGPTLTGGAYPPAPIAEAVRQLAAHLFENREASIVGVTANEIPFGVFDLLTPYRAWAF</sequence>
<gene>
    <name evidence="1" type="ORF">AMST5_01447</name>
</gene>
<name>A0AA48M2M4_9ZZZZ</name>
<dbReference type="Gene3D" id="1.10.3230.30">
    <property type="entry name" value="Phage gp6-like head-tail connector protein"/>
    <property type="match status" value="1"/>
</dbReference>
<dbReference type="AlphaFoldDB" id="A0AA48M2M4"/>
<dbReference type="CDD" id="cd08054">
    <property type="entry name" value="gp6"/>
    <property type="match status" value="1"/>
</dbReference>
<dbReference type="InterPro" id="IPR021146">
    <property type="entry name" value="Phage_gp6-like_head-tail"/>
</dbReference>
<evidence type="ECO:0008006" key="2">
    <source>
        <dbReference type="Google" id="ProtNLM"/>
    </source>
</evidence>
<organism evidence="1">
    <name type="scientific">freshwater sediment metagenome</name>
    <dbReference type="NCBI Taxonomy" id="556182"/>
    <lineage>
        <taxon>unclassified sequences</taxon>
        <taxon>metagenomes</taxon>
        <taxon>ecological metagenomes</taxon>
    </lineage>
</organism>
<protein>
    <recommendedName>
        <fullName evidence="2">Phage gp6-like head-tail connector protein</fullName>
    </recommendedName>
</protein>
<accession>A0AA48M2M4</accession>